<reference evidence="4 5" key="2">
    <citation type="submission" date="2024-02" db="EMBL/GenBank/DDBJ databases">
        <title>The Genome Sequence of Enterococcus diestrammenae JM9A.</title>
        <authorList>
            <person name="Earl A."/>
            <person name="Manson A."/>
            <person name="Gilmore M."/>
            <person name="Sanders J."/>
            <person name="Shea T."/>
            <person name="Howe W."/>
            <person name="Livny J."/>
            <person name="Cuomo C."/>
            <person name="Neafsey D."/>
            <person name="Birren B."/>
        </authorList>
    </citation>
    <scope>NUCLEOTIDE SEQUENCE [LARGE SCALE GENOMIC DNA]</scope>
    <source>
        <strain evidence="4 5">JM9A</strain>
    </source>
</reference>
<evidence type="ECO:0000313" key="4">
    <source>
        <dbReference type="EMBL" id="MEO1781359.1"/>
    </source>
</evidence>
<evidence type="ECO:0000256" key="1">
    <source>
        <dbReference type="ARBA" id="ARBA00022679"/>
    </source>
</evidence>
<accession>A0ABV0EZX6</accession>
<dbReference type="InterPro" id="IPR050832">
    <property type="entry name" value="Bact_Acetyltransf"/>
</dbReference>
<keyword evidence="5" id="KW-1185">Reference proteome</keyword>
<dbReference type="EMBL" id="MAEI02000001">
    <property type="protein sequence ID" value="MEO1781359.1"/>
    <property type="molecule type" value="Genomic_DNA"/>
</dbReference>
<dbReference type="PANTHER" id="PTHR43877">
    <property type="entry name" value="AMINOALKYLPHOSPHONATE N-ACETYLTRANSFERASE-RELATED-RELATED"/>
    <property type="match status" value="1"/>
</dbReference>
<keyword evidence="1" id="KW-0808">Transferase</keyword>
<protein>
    <recommendedName>
        <fullName evidence="3">N-acetyltransferase domain-containing protein</fullName>
    </recommendedName>
</protein>
<comment type="caution">
    <text evidence="4">The sequence shown here is derived from an EMBL/GenBank/DDBJ whole genome shotgun (WGS) entry which is preliminary data.</text>
</comment>
<evidence type="ECO:0000256" key="2">
    <source>
        <dbReference type="ARBA" id="ARBA00023315"/>
    </source>
</evidence>
<sequence length="162" mass="18398">MIITDQLQPDDIPQLWAIDKAVWTPENTPALQQYEDYDAYAASLWHQSLLLAKEEASGKVLGCVSYHHPSPLPAHRRHWVLGIAIAPEAQGQQVGRKLMAELIRRGTEAGIGKLSLEVFATNPGARKFYQKIGFVDEGLAKREFWINETWVDEYRMAYYIGD</sequence>
<keyword evidence="2" id="KW-0012">Acyltransferase</keyword>
<reference evidence="5" key="1">
    <citation type="submission" date="2016-06" db="EMBL/GenBank/DDBJ databases">
        <title>Four novel species of enterococci isolated from chicken manure.</title>
        <authorList>
            <person name="Van Tyne D."/>
        </authorList>
    </citation>
    <scope>NUCLEOTIDE SEQUENCE [LARGE SCALE GENOMIC DNA]</scope>
    <source>
        <strain evidence="5">JM9A</strain>
    </source>
</reference>
<dbReference type="InterPro" id="IPR000182">
    <property type="entry name" value="GNAT_dom"/>
</dbReference>
<dbReference type="PROSITE" id="PS51186">
    <property type="entry name" value="GNAT"/>
    <property type="match status" value="1"/>
</dbReference>
<dbReference type="Proteomes" id="UP001429357">
    <property type="component" value="Unassembled WGS sequence"/>
</dbReference>
<dbReference type="InterPro" id="IPR016181">
    <property type="entry name" value="Acyl_CoA_acyltransferase"/>
</dbReference>
<dbReference type="PANTHER" id="PTHR43877:SF2">
    <property type="entry name" value="AMINOALKYLPHOSPHONATE N-ACETYLTRANSFERASE-RELATED"/>
    <property type="match status" value="1"/>
</dbReference>
<gene>
    <name evidence="4" type="ORF">BAU18_000938</name>
</gene>
<evidence type="ECO:0000313" key="5">
    <source>
        <dbReference type="Proteomes" id="UP001429357"/>
    </source>
</evidence>
<name>A0ABV0EZX6_9ENTE</name>
<organism evidence="4 5">
    <name type="scientific">Enterococcus diestrammenae</name>
    <dbReference type="NCBI Taxonomy" id="1155073"/>
    <lineage>
        <taxon>Bacteria</taxon>
        <taxon>Bacillati</taxon>
        <taxon>Bacillota</taxon>
        <taxon>Bacilli</taxon>
        <taxon>Lactobacillales</taxon>
        <taxon>Enterococcaceae</taxon>
        <taxon>Enterococcus</taxon>
    </lineage>
</organism>
<dbReference type="Gene3D" id="3.40.630.30">
    <property type="match status" value="1"/>
</dbReference>
<evidence type="ECO:0000259" key="3">
    <source>
        <dbReference type="PROSITE" id="PS51186"/>
    </source>
</evidence>
<dbReference type="RefSeq" id="WP_161869369.1">
    <property type="nucleotide sequence ID" value="NZ_MAEI02000001.1"/>
</dbReference>
<dbReference type="Pfam" id="PF00583">
    <property type="entry name" value="Acetyltransf_1"/>
    <property type="match status" value="1"/>
</dbReference>
<dbReference type="SUPFAM" id="SSF55729">
    <property type="entry name" value="Acyl-CoA N-acyltransferases (Nat)"/>
    <property type="match status" value="1"/>
</dbReference>
<feature type="domain" description="N-acetyltransferase" evidence="3">
    <location>
        <begin position="2"/>
        <end position="161"/>
    </location>
</feature>
<proteinExistence type="predicted"/>
<dbReference type="CDD" id="cd04301">
    <property type="entry name" value="NAT_SF"/>
    <property type="match status" value="1"/>
</dbReference>